<feature type="domain" description="GIY-YIG" evidence="2">
    <location>
        <begin position="4"/>
        <end position="80"/>
    </location>
</feature>
<dbReference type="PANTHER" id="PTHR34477">
    <property type="entry name" value="UPF0213 PROTEIN YHBQ"/>
    <property type="match status" value="1"/>
</dbReference>
<keyword evidence="3" id="KW-0378">Hydrolase</keyword>
<protein>
    <submittedName>
        <fullName evidence="3">Endonuclease</fullName>
    </submittedName>
</protein>
<dbReference type="PROSITE" id="PS50164">
    <property type="entry name" value="GIY_YIG"/>
    <property type="match status" value="1"/>
</dbReference>
<dbReference type="PANTHER" id="PTHR34477:SF5">
    <property type="entry name" value="BSL5627 PROTEIN"/>
    <property type="match status" value="1"/>
</dbReference>
<keyword evidence="3" id="KW-0255">Endonuclease</keyword>
<gene>
    <name evidence="3" type="ORF">GCM10007898_31740</name>
</gene>
<sequence>MASRQPAVYIMASAERGTLYVGVTGNLKFRVWQHREGLVDGFTKRYSVKRLVWFEFHPDFPSAIAREKQLKKWTRAWKLEMIETANPAWCDLWENVQD</sequence>
<evidence type="ECO:0000313" key="3">
    <source>
        <dbReference type="EMBL" id="GLQ89599.1"/>
    </source>
</evidence>
<dbReference type="InterPro" id="IPR050190">
    <property type="entry name" value="UPF0213_domain"/>
</dbReference>
<dbReference type="InterPro" id="IPR000305">
    <property type="entry name" value="GIY-YIG_endonuc"/>
</dbReference>
<dbReference type="CDD" id="cd10448">
    <property type="entry name" value="GIY-YIG_unchar_3"/>
    <property type="match status" value="1"/>
</dbReference>
<evidence type="ECO:0000256" key="1">
    <source>
        <dbReference type="ARBA" id="ARBA00007435"/>
    </source>
</evidence>
<organism evidence="3 4">
    <name type="scientific">Dyella flagellata</name>
    <dbReference type="NCBI Taxonomy" id="1867833"/>
    <lineage>
        <taxon>Bacteria</taxon>
        <taxon>Pseudomonadati</taxon>
        <taxon>Pseudomonadota</taxon>
        <taxon>Gammaproteobacteria</taxon>
        <taxon>Lysobacterales</taxon>
        <taxon>Rhodanobacteraceae</taxon>
        <taxon>Dyella</taxon>
    </lineage>
</organism>
<dbReference type="Gene3D" id="3.40.1440.10">
    <property type="entry name" value="GIY-YIG endonuclease"/>
    <property type="match status" value="1"/>
</dbReference>
<proteinExistence type="inferred from homology"/>
<comment type="similarity">
    <text evidence="1">Belongs to the UPF0213 family.</text>
</comment>
<dbReference type="SUPFAM" id="SSF82771">
    <property type="entry name" value="GIY-YIG endonuclease"/>
    <property type="match status" value="1"/>
</dbReference>
<dbReference type="Pfam" id="PF01541">
    <property type="entry name" value="GIY-YIG"/>
    <property type="match status" value="1"/>
</dbReference>
<evidence type="ECO:0000259" key="2">
    <source>
        <dbReference type="PROSITE" id="PS50164"/>
    </source>
</evidence>
<keyword evidence="3" id="KW-0540">Nuclease</keyword>
<dbReference type="EMBL" id="BSOA01000039">
    <property type="protein sequence ID" value="GLQ89599.1"/>
    <property type="molecule type" value="Genomic_DNA"/>
</dbReference>
<dbReference type="Proteomes" id="UP001156627">
    <property type="component" value="Unassembled WGS sequence"/>
</dbReference>
<dbReference type="GO" id="GO:0004519">
    <property type="term" value="F:endonuclease activity"/>
    <property type="evidence" value="ECO:0007669"/>
    <property type="project" value="UniProtKB-KW"/>
</dbReference>
<keyword evidence="4" id="KW-1185">Reference proteome</keyword>
<name>A0ABQ5XGM7_9GAMM</name>
<evidence type="ECO:0000313" key="4">
    <source>
        <dbReference type="Proteomes" id="UP001156627"/>
    </source>
</evidence>
<dbReference type="RefSeq" id="WP_284333038.1">
    <property type="nucleotide sequence ID" value="NZ_BSOA01000039.1"/>
</dbReference>
<accession>A0ABQ5XGM7</accession>
<comment type="caution">
    <text evidence="3">The sequence shown here is derived from an EMBL/GenBank/DDBJ whole genome shotgun (WGS) entry which is preliminary data.</text>
</comment>
<dbReference type="InterPro" id="IPR035901">
    <property type="entry name" value="GIY-YIG_endonuc_sf"/>
</dbReference>
<reference evidence="4" key="1">
    <citation type="journal article" date="2019" name="Int. J. Syst. Evol. Microbiol.">
        <title>The Global Catalogue of Microorganisms (GCM) 10K type strain sequencing project: providing services to taxonomists for standard genome sequencing and annotation.</title>
        <authorList>
            <consortium name="The Broad Institute Genomics Platform"/>
            <consortium name="The Broad Institute Genome Sequencing Center for Infectious Disease"/>
            <person name="Wu L."/>
            <person name="Ma J."/>
        </authorList>
    </citation>
    <scope>NUCLEOTIDE SEQUENCE [LARGE SCALE GENOMIC DNA]</scope>
    <source>
        <strain evidence="4">NBRC 111981</strain>
    </source>
</reference>